<feature type="compositionally biased region" description="Gly residues" evidence="1">
    <location>
        <begin position="60"/>
        <end position="71"/>
    </location>
</feature>
<accession>A0A8S2DJI8</accession>
<dbReference type="AlphaFoldDB" id="A0A8S2DJI8"/>
<organism evidence="2 4">
    <name type="scientific">Didymodactylos carnosus</name>
    <dbReference type="NCBI Taxonomy" id="1234261"/>
    <lineage>
        <taxon>Eukaryota</taxon>
        <taxon>Metazoa</taxon>
        <taxon>Spiralia</taxon>
        <taxon>Gnathifera</taxon>
        <taxon>Rotifera</taxon>
        <taxon>Eurotatoria</taxon>
        <taxon>Bdelloidea</taxon>
        <taxon>Philodinida</taxon>
        <taxon>Philodinidae</taxon>
        <taxon>Didymodactylos</taxon>
    </lineage>
</organism>
<evidence type="ECO:0000256" key="1">
    <source>
        <dbReference type="SAM" id="MobiDB-lite"/>
    </source>
</evidence>
<evidence type="ECO:0000313" key="3">
    <source>
        <dbReference type="EMBL" id="CAF3753779.1"/>
    </source>
</evidence>
<evidence type="ECO:0000313" key="4">
    <source>
        <dbReference type="Proteomes" id="UP000677228"/>
    </source>
</evidence>
<gene>
    <name evidence="2" type="ORF">OVA965_LOCUS13698</name>
    <name evidence="3" type="ORF">TMI583_LOCUS13701</name>
</gene>
<proteinExistence type="predicted"/>
<dbReference type="EMBL" id="CAJNOK010005751">
    <property type="protein sequence ID" value="CAF0983309.1"/>
    <property type="molecule type" value="Genomic_DNA"/>
</dbReference>
<feature type="compositionally biased region" description="Polar residues" evidence="1">
    <location>
        <begin position="38"/>
        <end position="58"/>
    </location>
</feature>
<feature type="region of interest" description="Disordered" evidence="1">
    <location>
        <begin position="1"/>
        <end position="71"/>
    </location>
</feature>
<name>A0A8S2DJI8_9BILA</name>
<feature type="compositionally biased region" description="Polar residues" evidence="1">
    <location>
        <begin position="1"/>
        <end position="19"/>
    </location>
</feature>
<protein>
    <submittedName>
        <fullName evidence="2">Uncharacterized protein</fullName>
    </submittedName>
</protein>
<dbReference type="Proteomes" id="UP000677228">
    <property type="component" value="Unassembled WGS sequence"/>
</dbReference>
<comment type="caution">
    <text evidence="2">The sequence shown here is derived from an EMBL/GenBank/DDBJ whole genome shotgun (WGS) entry which is preliminary data.</text>
</comment>
<dbReference type="EMBL" id="CAJOBA010005757">
    <property type="protein sequence ID" value="CAF3753779.1"/>
    <property type="molecule type" value="Genomic_DNA"/>
</dbReference>
<reference evidence="2" key="1">
    <citation type="submission" date="2021-02" db="EMBL/GenBank/DDBJ databases">
        <authorList>
            <person name="Nowell W R."/>
        </authorList>
    </citation>
    <scope>NUCLEOTIDE SEQUENCE</scope>
</reference>
<evidence type="ECO:0000313" key="2">
    <source>
        <dbReference type="EMBL" id="CAF0983309.1"/>
    </source>
</evidence>
<sequence>MSSASNDNKANQCNPNNSEYAGHQSGYGGTGDAADLNNHANQLNPNSNQFGGASQSNTGPSGGSSSSGGKK</sequence>
<dbReference type="Proteomes" id="UP000682733">
    <property type="component" value="Unassembled WGS sequence"/>
</dbReference>